<comment type="similarity">
    <text evidence="1">Belongs to the AfsR/DnrI/RedD regulatory family.</text>
</comment>
<evidence type="ECO:0000313" key="8">
    <source>
        <dbReference type="EMBL" id="TWP50981.1"/>
    </source>
</evidence>
<dbReference type="SMART" id="SM00862">
    <property type="entry name" value="Trans_reg_C"/>
    <property type="match status" value="1"/>
</dbReference>
<feature type="repeat" description="TPR" evidence="5">
    <location>
        <begin position="744"/>
        <end position="777"/>
    </location>
</feature>
<dbReference type="GO" id="GO:0006355">
    <property type="term" value="P:regulation of DNA-templated transcription"/>
    <property type="evidence" value="ECO:0007669"/>
    <property type="project" value="InterPro"/>
</dbReference>
<organism evidence="8 9">
    <name type="scientific">Lentzea tibetensis</name>
    <dbReference type="NCBI Taxonomy" id="2591470"/>
    <lineage>
        <taxon>Bacteria</taxon>
        <taxon>Bacillati</taxon>
        <taxon>Actinomycetota</taxon>
        <taxon>Actinomycetes</taxon>
        <taxon>Pseudonocardiales</taxon>
        <taxon>Pseudonocardiaceae</taxon>
        <taxon>Lentzea</taxon>
    </lineage>
</organism>
<dbReference type="GO" id="GO:0003677">
    <property type="term" value="F:DNA binding"/>
    <property type="evidence" value="ECO:0007669"/>
    <property type="project" value="UniProtKB-KW"/>
</dbReference>
<keyword evidence="9" id="KW-1185">Reference proteome</keyword>
<evidence type="ECO:0000256" key="4">
    <source>
        <dbReference type="ARBA" id="ARBA00023163"/>
    </source>
</evidence>
<dbReference type="Pfam" id="PF03704">
    <property type="entry name" value="BTAD"/>
    <property type="match status" value="1"/>
</dbReference>
<dbReference type="Gene3D" id="1.10.10.10">
    <property type="entry name" value="Winged helix-like DNA-binding domain superfamily/Winged helix DNA-binding domain"/>
    <property type="match status" value="2"/>
</dbReference>
<dbReference type="Proteomes" id="UP000316639">
    <property type="component" value="Unassembled WGS sequence"/>
</dbReference>
<sequence length="980" mass="106276">MSPGRPRIGPAPGCRRGRTTYCVGVRGVGVLGSVEVWLDGERLPIGPPVRRGLLAMLALDAGEAVPVERLAGALRGDAGPDDVHEHVSRLREVLGPAGFPISRRSAGYALDVDPSVVDLHEFRALVRAATAPEELRDALRLWRGSALSGVGDSEVLLRIGTDVDAERLTVAEKWAAESLDLGRHHEVPDELSAVVAEHPLREELVALEVLALHRCGRQADAVRRYEETRALLADELGIGPGPRLRALHERILRTDTPSPATTPAERPVRPRVALPFDVPDFTGRTGELARLGAEAVVVVVDGMAGVGKTALAVHAVHRLGDRYPDARVFVDLHGFTPGRGPVSPFAALDTLLRAIGVPPADVPGELDQRITAWRAEMAARRAVVVLDNAVDAEQVVPLLTGAPGCLTVVTSRRRLVIDGAAQLSLDVLTESEARDLVAEILGARAAEEPDEVASLVELCGRLPLALRIAAARLAHRPRWTVGDLVERLGAQLRRLVELKAGDRDVLAAFAVSYDHLTSEQQSMFRLLGQHPGVDFDLYAAAALAGTAFHDAREVLEDLLDHHLLVRRVRDRYSFHDLVREYARSLGPEPGVHRLLDYYLHVAHLAADLVQPGRESIPPDVDDVPGDVPPLPDDVTAMAWFTAERENLVAASRYAAESGSDRHTCGLLRDIGHSLIIGEHLDDLVELQEPALAAARRLGDRVAEMACLHNMTVIGYSRCRYREAQANARLVLDVARELGDVLRESTTLAVLGMVAHRLGRFGDALEHYRTALAIQQRIHSHRFVAIGIANVGRVHLALGDPEAARVELETALVRSREINERGEEASVLCGLGAAFSRLGDHDRALALLHEGVALAESIGNTHYAMRGLIKTADALRRAGDLPRARDFAGRAFAALGHGASRDHLSTAHNVLGAIERADGRLDEAVVQHRRALEIASRIEYRIEQAWALDSLADLLDGAVARRHRRQADELCAEMGVLRLPG</sequence>
<keyword evidence="4" id="KW-0804">Transcription</keyword>
<gene>
    <name evidence="8" type="ORF">FKR81_18075</name>
</gene>
<dbReference type="PANTHER" id="PTHR35807">
    <property type="entry name" value="TRANSCRIPTIONAL REGULATOR REDD-RELATED"/>
    <property type="match status" value="1"/>
</dbReference>
<dbReference type="InterPro" id="IPR001867">
    <property type="entry name" value="OmpR/PhoB-type_DNA-bd"/>
</dbReference>
<dbReference type="PROSITE" id="PS50005">
    <property type="entry name" value="TPR"/>
    <property type="match status" value="1"/>
</dbReference>
<keyword evidence="3" id="KW-0238">DNA-binding</keyword>
<dbReference type="SMART" id="SM01043">
    <property type="entry name" value="BTAD"/>
    <property type="match status" value="1"/>
</dbReference>
<reference evidence="8 9" key="1">
    <citation type="submission" date="2019-07" db="EMBL/GenBank/DDBJ databases">
        <title>Lentzea xizangensis sp. nov., isolated from Qinghai-Tibetan Plateau Soils.</title>
        <authorList>
            <person name="Huang J."/>
        </authorList>
    </citation>
    <scope>NUCLEOTIDE SEQUENCE [LARGE SCALE GENOMIC DNA]</scope>
    <source>
        <strain evidence="8 9">FXJ1.1311</strain>
    </source>
</reference>
<dbReference type="InterPro" id="IPR051677">
    <property type="entry name" value="AfsR-DnrI-RedD_regulator"/>
</dbReference>
<dbReference type="InterPro" id="IPR019734">
    <property type="entry name" value="TPR_rpt"/>
</dbReference>
<feature type="domain" description="Bacterial transcriptional activator" evidence="7">
    <location>
        <begin position="117"/>
        <end position="252"/>
    </location>
</feature>
<evidence type="ECO:0000256" key="1">
    <source>
        <dbReference type="ARBA" id="ARBA00005820"/>
    </source>
</evidence>
<proteinExistence type="inferred from homology"/>
<evidence type="ECO:0000313" key="9">
    <source>
        <dbReference type="Proteomes" id="UP000316639"/>
    </source>
</evidence>
<dbReference type="SUPFAM" id="SSF46894">
    <property type="entry name" value="C-terminal effector domain of the bipartite response regulators"/>
    <property type="match status" value="1"/>
</dbReference>
<dbReference type="CDD" id="cd15831">
    <property type="entry name" value="BTAD"/>
    <property type="match status" value="1"/>
</dbReference>
<keyword evidence="2" id="KW-0805">Transcription regulation</keyword>
<name>A0A563EU06_9PSEU</name>
<accession>A0A563EU06</accession>
<dbReference type="AlphaFoldDB" id="A0A563EU06"/>
<dbReference type="InterPro" id="IPR016032">
    <property type="entry name" value="Sig_transdc_resp-reg_C-effctor"/>
</dbReference>
<dbReference type="SUPFAM" id="SSF52540">
    <property type="entry name" value="P-loop containing nucleoside triphosphate hydrolases"/>
    <property type="match status" value="1"/>
</dbReference>
<evidence type="ECO:0000259" key="6">
    <source>
        <dbReference type="SMART" id="SM00862"/>
    </source>
</evidence>
<dbReference type="Gene3D" id="3.40.50.300">
    <property type="entry name" value="P-loop containing nucleotide triphosphate hydrolases"/>
    <property type="match status" value="1"/>
</dbReference>
<keyword evidence="5" id="KW-0802">TPR repeat</keyword>
<comment type="caution">
    <text evidence="8">The sequence shown here is derived from an EMBL/GenBank/DDBJ whole genome shotgun (WGS) entry which is preliminary data.</text>
</comment>
<evidence type="ECO:0000259" key="7">
    <source>
        <dbReference type="SMART" id="SM01043"/>
    </source>
</evidence>
<protein>
    <submittedName>
        <fullName evidence="8">Tetratricopeptide repeat protein</fullName>
    </submittedName>
</protein>
<dbReference type="InterPro" id="IPR011990">
    <property type="entry name" value="TPR-like_helical_dom_sf"/>
</dbReference>
<dbReference type="GO" id="GO:0000160">
    <property type="term" value="P:phosphorelay signal transduction system"/>
    <property type="evidence" value="ECO:0007669"/>
    <property type="project" value="InterPro"/>
</dbReference>
<dbReference type="InterPro" id="IPR027417">
    <property type="entry name" value="P-loop_NTPase"/>
</dbReference>
<dbReference type="SMART" id="SM00028">
    <property type="entry name" value="TPR"/>
    <property type="match status" value="4"/>
</dbReference>
<dbReference type="InterPro" id="IPR005158">
    <property type="entry name" value="BTAD"/>
</dbReference>
<dbReference type="PRINTS" id="PR00364">
    <property type="entry name" value="DISEASERSIST"/>
</dbReference>
<dbReference type="SUPFAM" id="SSF48452">
    <property type="entry name" value="TPR-like"/>
    <property type="match status" value="3"/>
</dbReference>
<dbReference type="PANTHER" id="PTHR35807:SF1">
    <property type="entry name" value="TRANSCRIPTIONAL REGULATOR REDD"/>
    <property type="match status" value="1"/>
</dbReference>
<dbReference type="OrthoDB" id="7628974at2"/>
<evidence type="ECO:0000256" key="5">
    <source>
        <dbReference type="PROSITE-ProRule" id="PRU00339"/>
    </source>
</evidence>
<dbReference type="Gene3D" id="1.25.40.10">
    <property type="entry name" value="Tetratricopeptide repeat domain"/>
    <property type="match status" value="3"/>
</dbReference>
<feature type="domain" description="OmpR/PhoB-type" evidence="6">
    <location>
        <begin position="40"/>
        <end position="110"/>
    </location>
</feature>
<dbReference type="Pfam" id="PF13424">
    <property type="entry name" value="TPR_12"/>
    <property type="match status" value="1"/>
</dbReference>
<dbReference type="InterPro" id="IPR036388">
    <property type="entry name" value="WH-like_DNA-bd_sf"/>
</dbReference>
<dbReference type="EMBL" id="VOBR01000010">
    <property type="protein sequence ID" value="TWP50981.1"/>
    <property type="molecule type" value="Genomic_DNA"/>
</dbReference>
<evidence type="ECO:0000256" key="2">
    <source>
        <dbReference type="ARBA" id="ARBA00023015"/>
    </source>
</evidence>
<dbReference type="GO" id="GO:0043531">
    <property type="term" value="F:ADP binding"/>
    <property type="evidence" value="ECO:0007669"/>
    <property type="project" value="InterPro"/>
</dbReference>
<evidence type="ECO:0000256" key="3">
    <source>
        <dbReference type="ARBA" id="ARBA00023125"/>
    </source>
</evidence>